<proteinExistence type="predicted"/>
<dbReference type="EMBL" id="JACIJI010000001">
    <property type="protein sequence ID" value="MBB5717556.1"/>
    <property type="molecule type" value="Genomic_DNA"/>
</dbReference>
<organism evidence="2 3">
    <name type="scientific">Stakelama sediminis</name>
    <dbReference type="NCBI Taxonomy" id="463200"/>
    <lineage>
        <taxon>Bacteria</taxon>
        <taxon>Pseudomonadati</taxon>
        <taxon>Pseudomonadota</taxon>
        <taxon>Alphaproteobacteria</taxon>
        <taxon>Sphingomonadales</taxon>
        <taxon>Sphingomonadaceae</taxon>
        <taxon>Stakelama</taxon>
    </lineage>
</organism>
<dbReference type="Pfam" id="PF13590">
    <property type="entry name" value="DUF4136"/>
    <property type="match status" value="1"/>
</dbReference>
<evidence type="ECO:0000313" key="3">
    <source>
        <dbReference type="Proteomes" id="UP000554342"/>
    </source>
</evidence>
<keyword evidence="3" id="KW-1185">Reference proteome</keyword>
<evidence type="ECO:0000259" key="1">
    <source>
        <dbReference type="Pfam" id="PF13590"/>
    </source>
</evidence>
<name>A0A840YVG2_9SPHN</name>
<reference evidence="2 3" key="1">
    <citation type="submission" date="2020-08" db="EMBL/GenBank/DDBJ databases">
        <title>Genomic Encyclopedia of Type Strains, Phase IV (KMG-IV): sequencing the most valuable type-strain genomes for metagenomic binning, comparative biology and taxonomic classification.</title>
        <authorList>
            <person name="Goeker M."/>
        </authorList>
    </citation>
    <scope>NUCLEOTIDE SEQUENCE [LARGE SCALE GENOMIC DNA]</scope>
    <source>
        <strain evidence="2 3">DSM 27203</strain>
    </source>
</reference>
<gene>
    <name evidence="2" type="ORF">FHR23_000463</name>
</gene>
<dbReference type="InterPro" id="IPR025411">
    <property type="entry name" value="DUF4136"/>
</dbReference>
<dbReference type="RefSeq" id="WP_184001304.1">
    <property type="nucleotide sequence ID" value="NZ_BAABIF010000004.1"/>
</dbReference>
<evidence type="ECO:0000313" key="2">
    <source>
        <dbReference type="EMBL" id="MBB5717556.1"/>
    </source>
</evidence>
<comment type="caution">
    <text evidence="2">The sequence shown here is derived from an EMBL/GenBank/DDBJ whole genome shotgun (WGS) entry which is preliminary data.</text>
</comment>
<dbReference type="PROSITE" id="PS51257">
    <property type="entry name" value="PROKAR_LIPOPROTEIN"/>
    <property type="match status" value="1"/>
</dbReference>
<sequence length="203" mass="20865">MRRTGIMAAAGLALLTAGCSTTPHIPVDVTRYHLDPPIARMTYTIQPLSTQPTISQEYQQYADAVATQLNALGFAPASAGNDDNDIGKSGYIAAMSYTRAPVGTVRKRPPLSIGLGGGSFGGDVGVGGGASFGIGGGVRQVIGTQLSVQLRRRSDNTVVWEGRAVTQTVIGGKDSSTAAIAQKLAAALFKGFPGESGITITVK</sequence>
<feature type="domain" description="DUF4136" evidence="1">
    <location>
        <begin position="42"/>
        <end position="194"/>
    </location>
</feature>
<accession>A0A840YVG2</accession>
<protein>
    <recommendedName>
        <fullName evidence="1">DUF4136 domain-containing protein</fullName>
    </recommendedName>
</protein>
<dbReference type="Proteomes" id="UP000554342">
    <property type="component" value="Unassembled WGS sequence"/>
</dbReference>
<dbReference type="AlphaFoldDB" id="A0A840YVG2"/>